<protein>
    <submittedName>
        <fullName evidence="1">Uncharacterized protein</fullName>
    </submittedName>
</protein>
<gene>
    <name evidence="1" type="ORF">OJ996_11095</name>
</gene>
<organism evidence="1 2">
    <name type="scientific">Luteolibacter rhizosphaerae</name>
    <dbReference type="NCBI Taxonomy" id="2989719"/>
    <lineage>
        <taxon>Bacteria</taxon>
        <taxon>Pseudomonadati</taxon>
        <taxon>Verrucomicrobiota</taxon>
        <taxon>Verrucomicrobiia</taxon>
        <taxon>Verrucomicrobiales</taxon>
        <taxon>Verrucomicrobiaceae</taxon>
        <taxon>Luteolibacter</taxon>
    </lineage>
</organism>
<name>A0ABT3G2Q1_9BACT</name>
<dbReference type="RefSeq" id="WP_264513631.1">
    <property type="nucleotide sequence ID" value="NZ_JAPDDR010000005.1"/>
</dbReference>
<dbReference type="EMBL" id="JAPDDR010000005">
    <property type="protein sequence ID" value="MCW1914125.1"/>
    <property type="molecule type" value="Genomic_DNA"/>
</dbReference>
<accession>A0ABT3G2Q1</accession>
<evidence type="ECO:0000313" key="1">
    <source>
        <dbReference type="EMBL" id="MCW1914125.1"/>
    </source>
</evidence>
<keyword evidence="2" id="KW-1185">Reference proteome</keyword>
<reference evidence="1" key="1">
    <citation type="submission" date="2022-10" db="EMBL/GenBank/DDBJ databases">
        <title>Luteolibacter sp. GHJ8, whole genome shotgun sequencing project.</title>
        <authorList>
            <person name="Zhao G."/>
            <person name="Shen L."/>
        </authorList>
    </citation>
    <scope>NUCLEOTIDE SEQUENCE</scope>
    <source>
        <strain evidence="1">GHJ8</strain>
    </source>
</reference>
<proteinExistence type="predicted"/>
<dbReference type="Proteomes" id="UP001165653">
    <property type="component" value="Unassembled WGS sequence"/>
</dbReference>
<comment type="caution">
    <text evidence="1">The sequence shown here is derived from an EMBL/GenBank/DDBJ whole genome shotgun (WGS) entry which is preliminary data.</text>
</comment>
<sequence length="158" mass="16624">MSPDLYERLSDRATMWAAQKELLGMGEEAIPVLAALLGGEAKNEFGVPYRELPPNLSSALALTKALGMHAKPLEAFLRAELNGPAAAFAAAALAALESLEDASIPPLVACLEGPQDIAFESAVALIQHGHAEHPAVLAALENSARARFVWRSIMASQG</sequence>
<evidence type="ECO:0000313" key="2">
    <source>
        <dbReference type="Proteomes" id="UP001165653"/>
    </source>
</evidence>